<dbReference type="PANTHER" id="PTHR33387:SF3">
    <property type="entry name" value="DUF985 DOMAIN-CONTAINING PROTEIN"/>
    <property type="match status" value="1"/>
</dbReference>
<sequence length="180" mass="19355">MTAGAAGQRWDMATHPPETAETPEALIAHFGLEPLPREGGRFRQLWAGPVRPDGRPEGSAIVMLLTARPGDYCALHRLPSDETWHHYRGDPLALLLLAPDGSVTTPVLGPDVLGSGHHVQFTVPAGTWMAARVADGGAWTLFGCTMAPGWTEDGYEHGDPARLARAYPGHARLIEELGRV</sequence>
<accession>A0A4Y3R2Y6</accession>
<reference evidence="2 3" key="1">
    <citation type="submission" date="2019-06" db="EMBL/GenBank/DDBJ databases">
        <title>Whole genome shotgun sequence of Streptomyces cacaoi subsp. cacaoi NBRC 12748.</title>
        <authorList>
            <person name="Hosoyama A."/>
            <person name="Uohara A."/>
            <person name="Ohji S."/>
            <person name="Ichikawa N."/>
        </authorList>
    </citation>
    <scope>NUCLEOTIDE SEQUENCE [LARGE SCALE GENOMIC DNA]</scope>
    <source>
        <strain evidence="2 3">NBRC 12748</strain>
    </source>
</reference>
<protein>
    <submittedName>
        <fullName evidence="2">Cupin</fullName>
    </submittedName>
</protein>
<dbReference type="InterPro" id="IPR009327">
    <property type="entry name" value="Cupin_DUF985"/>
</dbReference>
<comment type="caution">
    <text evidence="2">The sequence shown here is derived from an EMBL/GenBank/DDBJ whole genome shotgun (WGS) entry which is preliminary data.</text>
</comment>
<keyword evidence="3" id="KW-1185">Reference proteome</keyword>
<dbReference type="AlphaFoldDB" id="A0A4Y3R2Y6"/>
<dbReference type="CDD" id="cd06121">
    <property type="entry name" value="cupin_YML079wp"/>
    <property type="match status" value="1"/>
</dbReference>
<evidence type="ECO:0000259" key="1">
    <source>
        <dbReference type="Pfam" id="PF06172"/>
    </source>
</evidence>
<dbReference type="Gene3D" id="2.60.120.10">
    <property type="entry name" value="Jelly Rolls"/>
    <property type="match status" value="1"/>
</dbReference>
<dbReference type="PANTHER" id="PTHR33387">
    <property type="entry name" value="RMLC-LIKE JELLY ROLL FOLD PROTEIN"/>
    <property type="match status" value="1"/>
</dbReference>
<proteinExistence type="predicted"/>
<evidence type="ECO:0000313" key="2">
    <source>
        <dbReference type="EMBL" id="GEB50380.1"/>
    </source>
</evidence>
<dbReference type="InterPro" id="IPR011051">
    <property type="entry name" value="RmlC_Cupin_sf"/>
</dbReference>
<dbReference type="Pfam" id="PF06172">
    <property type="entry name" value="Cupin_5"/>
    <property type="match status" value="1"/>
</dbReference>
<name>A0A4Y3R2Y6_STRCI</name>
<evidence type="ECO:0000313" key="3">
    <source>
        <dbReference type="Proteomes" id="UP000319210"/>
    </source>
</evidence>
<dbReference type="SUPFAM" id="SSF51182">
    <property type="entry name" value="RmlC-like cupins"/>
    <property type="match status" value="1"/>
</dbReference>
<dbReference type="EMBL" id="BJMM01000012">
    <property type="protein sequence ID" value="GEB50380.1"/>
    <property type="molecule type" value="Genomic_DNA"/>
</dbReference>
<dbReference type="InterPro" id="IPR014710">
    <property type="entry name" value="RmlC-like_jellyroll"/>
</dbReference>
<organism evidence="2 3">
    <name type="scientific">Streptomyces cacaoi</name>
    <dbReference type="NCBI Taxonomy" id="1898"/>
    <lineage>
        <taxon>Bacteria</taxon>
        <taxon>Bacillati</taxon>
        <taxon>Actinomycetota</taxon>
        <taxon>Actinomycetes</taxon>
        <taxon>Kitasatosporales</taxon>
        <taxon>Streptomycetaceae</taxon>
        <taxon>Streptomyces</taxon>
    </lineage>
</organism>
<feature type="domain" description="DUF985" evidence="1">
    <location>
        <begin position="25"/>
        <end position="156"/>
    </location>
</feature>
<gene>
    <name evidence="2" type="ORF">SCA03_29310</name>
</gene>
<dbReference type="Proteomes" id="UP000319210">
    <property type="component" value="Unassembled WGS sequence"/>
</dbReference>
<dbReference type="InterPro" id="IPR039935">
    <property type="entry name" value="YML079W-like"/>
</dbReference>